<protein>
    <submittedName>
        <fullName evidence="1">Uncharacterized protein</fullName>
    </submittedName>
</protein>
<dbReference type="EMBL" id="JOKZ01000798">
    <property type="protein sequence ID" value="KKO96619.1"/>
    <property type="molecule type" value="Genomic_DNA"/>
</dbReference>
<accession>A0A0F9WVX6</accession>
<evidence type="ECO:0000313" key="2">
    <source>
        <dbReference type="Proteomes" id="UP000034112"/>
    </source>
</evidence>
<proteinExistence type="predicted"/>
<dbReference type="Proteomes" id="UP000034112">
    <property type="component" value="Unassembled WGS sequence"/>
</dbReference>
<gene>
    <name evidence="1" type="ORF">THAR02_11275</name>
</gene>
<dbReference type="AlphaFoldDB" id="A0A0F9WVX6"/>
<evidence type="ECO:0000313" key="1">
    <source>
        <dbReference type="EMBL" id="KKO96619.1"/>
    </source>
</evidence>
<name>A0A0F9WVX6_TRIHA</name>
<organism evidence="1 2">
    <name type="scientific">Trichoderma harzianum</name>
    <name type="common">Hypocrea lixii</name>
    <dbReference type="NCBI Taxonomy" id="5544"/>
    <lineage>
        <taxon>Eukaryota</taxon>
        <taxon>Fungi</taxon>
        <taxon>Dikarya</taxon>
        <taxon>Ascomycota</taxon>
        <taxon>Pezizomycotina</taxon>
        <taxon>Sordariomycetes</taxon>
        <taxon>Hypocreomycetidae</taxon>
        <taxon>Hypocreales</taxon>
        <taxon>Hypocreaceae</taxon>
        <taxon>Trichoderma</taxon>
    </lineage>
</organism>
<comment type="caution">
    <text evidence="1">The sequence shown here is derived from an EMBL/GenBank/DDBJ whole genome shotgun (WGS) entry which is preliminary data.</text>
</comment>
<reference evidence="2" key="1">
    <citation type="journal article" date="2015" name="Genome Announc.">
        <title>Draft whole-genome sequence of the biocontrol agent Trichoderma harzianum T6776.</title>
        <authorList>
            <person name="Baroncelli R."/>
            <person name="Piaggeschi G."/>
            <person name="Fiorini L."/>
            <person name="Bertolini E."/>
            <person name="Zapparata A."/>
            <person name="Pe M.E."/>
            <person name="Sarrocco S."/>
            <person name="Vannacci G."/>
        </authorList>
    </citation>
    <scope>NUCLEOTIDE SEQUENCE [LARGE SCALE GENOMIC DNA]</scope>
    <source>
        <strain evidence="2">T6776</strain>
    </source>
</reference>
<sequence length="122" mass="13210">MIAAIIAIEGVCTALLASCPDFYPLNEILFSFFGRPGVKRRDLPGLAGVSGALGRSPVCKAFSFDLVSPRLHRIAPSERNVAFAPLASLPDFYPLNETRSPSLEDPGLREETCLSSQVFLEL</sequence>